<comment type="caution">
    <text evidence="4">The sequence shown here is derived from an EMBL/GenBank/DDBJ whole genome shotgun (WGS) entry which is preliminary data.</text>
</comment>
<dbReference type="PANTHER" id="PTHR43439:SF2">
    <property type="entry name" value="ENZYME, PUTATIVE (JCVI)-RELATED"/>
    <property type="match status" value="1"/>
</dbReference>
<organism evidence="4 5">
    <name type="scientific">Lentinula boryana</name>
    <dbReference type="NCBI Taxonomy" id="40481"/>
    <lineage>
        <taxon>Eukaryota</taxon>
        <taxon>Fungi</taxon>
        <taxon>Dikarya</taxon>
        <taxon>Basidiomycota</taxon>
        <taxon>Agaricomycotina</taxon>
        <taxon>Agaricomycetes</taxon>
        <taxon>Agaricomycetidae</taxon>
        <taxon>Agaricales</taxon>
        <taxon>Marasmiineae</taxon>
        <taxon>Omphalotaceae</taxon>
        <taxon>Lentinula</taxon>
    </lineage>
</organism>
<dbReference type="Gene3D" id="3.40.50.720">
    <property type="entry name" value="NAD(P)-binding Rossmann-like Domain"/>
    <property type="match status" value="1"/>
</dbReference>
<feature type="domain" description="Thioester reductase (TE)" evidence="3">
    <location>
        <begin position="137"/>
        <end position="369"/>
    </location>
</feature>
<dbReference type="EMBL" id="MU790701">
    <property type="protein sequence ID" value="KAJ3994483.1"/>
    <property type="molecule type" value="Genomic_DNA"/>
</dbReference>
<name>A0ABQ8Q7R3_9AGAR</name>
<dbReference type="SUPFAM" id="SSF51735">
    <property type="entry name" value="NAD(P)-binding Rossmann-fold domains"/>
    <property type="match status" value="1"/>
</dbReference>
<evidence type="ECO:0000256" key="1">
    <source>
        <dbReference type="ARBA" id="ARBA00022450"/>
    </source>
</evidence>
<keyword evidence="1" id="KW-0596">Phosphopantetheine</keyword>
<accession>A0ABQ8Q7R3</accession>
<dbReference type="Proteomes" id="UP001163828">
    <property type="component" value="Unassembled WGS sequence"/>
</dbReference>
<evidence type="ECO:0000259" key="3">
    <source>
        <dbReference type="Pfam" id="PF07993"/>
    </source>
</evidence>
<reference evidence="4" key="1">
    <citation type="submission" date="2022-08" db="EMBL/GenBank/DDBJ databases">
        <authorList>
            <consortium name="DOE Joint Genome Institute"/>
            <person name="Min B."/>
            <person name="Riley R."/>
            <person name="Sierra-Patev S."/>
            <person name="Naranjo-Ortiz M."/>
            <person name="Looney B."/>
            <person name="Konkel Z."/>
            <person name="Slot J.C."/>
            <person name="Sakamoto Y."/>
            <person name="Steenwyk J.L."/>
            <person name="Rokas A."/>
            <person name="Carro J."/>
            <person name="Camarero S."/>
            <person name="Ferreira P."/>
            <person name="Molpeceres G."/>
            <person name="Ruiz-Duenas F.J."/>
            <person name="Serrano A."/>
            <person name="Henrissat B."/>
            <person name="Drula E."/>
            <person name="Hughes K.W."/>
            <person name="Mata J.L."/>
            <person name="Ishikawa N.K."/>
            <person name="Vargas-Isla R."/>
            <person name="Ushijima S."/>
            <person name="Smith C.A."/>
            <person name="Ahrendt S."/>
            <person name="Andreopoulos W."/>
            <person name="He G."/>
            <person name="Labutti K."/>
            <person name="Lipzen A."/>
            <person name="Ng V."/>
            <person name="Sandor L."/>
            <person name="Barry K."/>
            <person name="Martinez A.T."/>
            <person name="Xiao Y."/>
            <person name="Gibbons J.G."/>
            <person name="Terashima K."/>
            <person name="Hibbett D.S."/>
            <person name="Grigoriev I.V."/>
        </authorList>
    </citation>
    <scope>NUCLEOTIDE SEQUENCE</scope>
    <source>
        <strain evidence="4">TFB10827</strain>
    </source>
</reference>
<dbReference type="InterPro" id="IPR036291">
    <property type="entry name" value="NAD(P)-bd_dom_sf"/>
</dbReference>
<sequence length="513" mass="57099">MNWNNPPLFPFLFCQFLHFSPHDDNSGVTVNLISEELAILPSNGAWTASFGCMPPSTSNCIRKWTSAGIETNRMSIFSRSFEFCGHPTSEPLPVEDIVQHAANIEAMIAKYSIGLDDSNHPTKRSSKRSVANETILLTGSTGNLGCCILASLLRMDHVRCVYALNRKSTNSMERHKAQFEDKALDVSLLSSPKLVLLEGEIHLPNLGLSETVINKLQQELTAIIHNAWHSNFSSPLSSFESHIRGTRTFIDLARSSGRRADIRFLFTSSITMSQNWDEREGPYPEDLVMDAKTAVGGGYGESKYVAERILAKSGLEAISLRIGQICGGEPNGAWKSSEWFPLSVRACWSLGAVFVPTGEHHWIPMDAASDSVLEIAFHKDWLPFAANLIHPRPVASANIACAVHEALLQELGQGLCLPFLLQVSVGEWIELLERSVNDHHGDRRNVIRLLSKIIYNLPPSVIPEIRNATKLSKRMRELAPIDETLVSKWVKFWIASGNLHRVEFCSNKPRARL</sequence>
<gene>
    <name evidence="4" type="ORF">F5050DRAFT_1774140</name>
</gene>
<evidence type="ECO:0000313" key="5">
    <source>
        <dbReference type="Proteomes" id="UP001163828"/>
    </source>
</evidence>
<keyword evidence="5" id="KW-1185">Reference proteome</keyword>
<proteinExistence type="predicted"/>
<dbReference type="InterPro" id="IPR051414">
    <property type="entry name" value="Adenylate-forming_Reductase"/>
</dbReference>
<protein>
    <submittedName>
        <fullName evidence="4">Male sterility protein-domain-containing protein</fullName>
    </submittedName>
</protein>
<dbReference type="Pfam" id="PF07993">
    <property type="entry name" value="NAD_binding_4"/>
    <property type="match status" value="1"/>
</dbReference>
<keyword evidence="2" id="KW-0597">Phosphoprotein</keyword>
<evidence type="ECO:0000256" key="2">
    <source>
        <dbReference type="ARBA" id="ARBA00022553"/>
    </source>
</evidence>
<evidence type="ECO:0000313" key="4">
    <source>
        <dbReference type="EMBL" id="KAJ3994483.1"/>
    </source>
</evidence>
<dbReference type="PANTHER" id="PTHR43439">
    <property type="entry name" value="PHENYLACETATE-COENZYME A LIGASE"/>
    <property type="match status" value="1"/>
</dbReference>
<dbReference type="InterPro" id="IPR013120">
    <property type="entry name" value="FAR_NAD-bd"/>
</dbReference>